<dbReference type="PANTHER" id="PTHR31973:SF187">
    <property type="entry name" value="MUTATOR TRANSPOSASE MUDRA PROTEIN"/>
    <property type="match status" value="1"/>
</dbReference>
<evidence type="ECO:0000256" key="1">
    <source>
        <dbReference type="ARBA" id="ARBA00022723"/>
    </source>
</evidence>
<keyword evidence="1" id="KW-0479">Metal-binding</keyword>
<dbReference type="Pfam" id="PF04434">
    <property type="entry name" value="SWIM"/>
    <property type="match status" value="1"/>
</dbReference>
<dbReference type="SMART" id="SM00575">
    <property type="entry name" value="ZnF_PMZ"/>
    <property type="match status" value="1"/>
</dbReference>
<feature type="compositionally biased region" description="Low complexity" evidence="5">
    <location>
        <begin position="352"/>
        <end position="363"/>
    </location>
</feature>
<evidence type="ECO:0000256" key="3">
    <source>
        <dbReference type="ARBA" id="ARBA00022833"/>
    </source>
</evidence>
<feature type="domain" description="SWIM-type" evidence="6">
    <location>
        <begin position="215"/>
        <end position="247"/>
    </location>
</feature>
<evidence type="ECO:0000256" key="2">
    <source>
        <dbReference type="ARBA" id="ARBA00022771"/>
    </source>
</evidence>
<dbReference type="InterPro" id="IPR007527">
    <property type="entry name" value="Znf_SWIM"/>
</dbReference>
<sequence>MSSQWLSKAFMKKICENPKMKLRTLIKKAHTKWNVDLTKTKAAKVKQQRLDEINGTYGEQYKRIHDYGAECTAENDDVEGCKGNICPGVGEKDEEDSAGAYNHLIEIPAKYWNKSRFNYFPRVDTLVNNMCEYFNSVIVEAREKLIVSMLEDIRVYLLNRWVDNRQSVITYAGEILQKINKKFEREFDKGGEWLAIYAGRDKYKVSNSQGNGDKFIVDLKLHECSCRKFQLTGYPCEHAISCIRKMCLDVKNYVNKCYKKETYIDCYQYVIYPMNGPNLWDRTQNGDVLPPVFRKLIGRLKLSRNKAGLDNNKNVPTVLHLVTTKEPSLENPNTAPQAKKSAGTTRTPNPSKNVAKTITKVATKPPPKKKSNTQVVGTQQSQTSSKKAICSSNASQPQPSTTIVTSPSRRTLKYMAKTSPRI</sequence>
<name>A0A444Z4J1_ARAHY</name>
<evidence type="ECO:0000313" key="8">
    <source>
        <dbReference type="Proteomes" id="UP000289738"/>
    </source>
</evidence>
<dbReference type="PROSITE" id="PS50966">
    <property type="entry name" value="ZF_SWIM"/>
    <property type="match status" value="1"/>
</dbReference>
<proteinExistence type="predicted"/>
<dbReference type="PANTHER" id="PTHR31973">
    <property type="entry name" value="POLYPROTEIN, PUTATIVE-RELATED"/>
    <property type="match status" value="1"/>
</dbReference>
<dbReference type="EMBL" id="SDMP01000015">
    <property type="protein sequence ID" value="RYR09118.1"/>
    <property type="molecule type" value="Genomic_DNA"/>
</dbReference>
<keyword evidence="8" id="KW-1185">Reference proteome</keyword>
<gene>
    <name evidence="7" type="ORF">Ahy_B05g077223</name>
</gene>
<evidence type="ECO:0000256" key="5">
    <source>
        <dbReference type="SAM" id="MobiDB-lite"/>
    </source>
</evidence>
<feature type="region of interest" description="Disordered" evidence="5">
    <location>
        <begin position="323"/>
        <end position="422"/>
    </location>
</feature>
<feature type="compositionally biased region" description="Low complexity" evidence="5">
    <location>
        <begin position="372"/>
        <end position="385"/>
    </location>
</feature>
<dbReference type="Proteomes" id="UP000289738">
    <property type="component" value="Chromosome B05"/>
</dbReference>
<accession>A0A444Z4J1</accession>
<evidence type="ECO:0000313" key="7">
    <source>
        <dbReference type="EMBL" id="RYR09118.1"/>
    </source>
</evidence>
<dbReference type="AlphaFoldDB" id="A0A444Z4J1"/>
<feature type="compositionally biased region" description="Polar residues" evidence="5">
    <location>
        <begin position="390"/>
        <end position="409"/>
    </location>
</feature>
<organism evidence="7 8">
    <name type="scientific">Arachis hypogaea</name>
    <name type="common">Peanut</name>
    <dbReference type="NCBI Taxonomy" id="3818"/>
    <lineage>
        <taxon>Eukaryota</taxon>
        <taxon>Viridiplantae</taxon>
        <taxon>Streptophyta</taxon>
        <taxon>Embryophyta</taxon>
        <taxon>Tracheophyta</taxon>
        <taxon>Spermatophyta</taxon>
        <taxon>Magnoliopsida</taxon>
        <taxon>eudicotyledons</taxon>
        <taxon>Gunneridae</taxon>
        <taxon>Pentapetalae</taxon>
        <taxon>rosids</taxon>
        <taxon>fabids</taxon>
        <taxon>Fabales</taxon>
        <taxon>Fabaceae</taxon>
        <taxon>Papilionoideae</taxon>
        <taxon>50 kb inversion clade</taxon>
        <taxon>dalbergioids sensu lato</taxon>
        <taxon>Dalbergieae</taxon>
        <taxon>Pterocarpus clade</taxon>
        <taxon>Arachis</taxon>
    </lineage>
</organism>
<feature type="compositionally biased region" description="Polar residues" evidence="5">
    <location>
        <begin position="330"/>
        <end position="351"/>
    </location>
</feature>
<keyword evidence="2 4" id="KW-0863">Zinc-finger</keyword>
<evidence type="ECO:0000259" key="6">
    <source>
        <dbReference type="PROSITE" id="PS50966"/>
    </source>
</evidence>
<reference evidence="7 8" key="1">
    <citation type="submission" date="2019-01" db="EMBL/GenBank/DDBJ databases">
        <title>Sequencing of cultivated peanut Arachis hypogaea provides insights into genome evolution and oil improvement.</title>
        <authorList>
            <person name="Chen X."/>
        </authorList>
    </citation>
    <scope>NUCLEOTIDE SEQUENCE [LARGE SCALE GENOMIC DNA]</scope>
    <source>
        <strain evidence="8">cv. Fuhuasheng</strain>
        <tissue evidence="7">Leaves</tissue>
    </source>
</reference>
<keyword evidence="3" id="KW-0862">Zinc</keyword>
<comment type="caution">
    <text evidence="7">The sequence shown here is derived from an EMBL/GenBank/DDBJ whole genome shotgun (WGS) entry which is preliminary data.</text>
</comment>
<protein>
    <recommendedName>
        <fullName evidence="6">SWIM-type domain-containing protein</fullName>
    </recommendedName>
</protein>
<dbReference type="GO" id="GO:0008270">
    <property type="term" value="F:zinc ion binding"/>
    <property type="evidence" value="ECO:0007669"/>
    <property type="project" value="UniProtKB-KW"/>
</dbReference>
<evidence type="ECO:0000256" key="4">
    <source>
        <dbReference type="PROSITE-ProRule" id="PRU00325"/>
    </source>
</evidence>
<dbReference type="InterPro" id="IPR006564">
    <property type="entry name" value="Znf_PMZ"/>
</dbReference>